<evidence type="ECO:0000313" key="2">
    <source>
        <dbReference type="Proteomes" id="UP001412067"/>
    </source>
</evidence>
<name>A0ABR2MPD0_9ASPA</name>
<organism evidence="1 2">
    <name type="scientific">Platanthera guangdongensis</name>
    <dbReference type="NCBI Taxonomy" id="2320717"/>
    <lineage>
        <taxon>Eukaryota</taxon>
        <taxon>Viridiplantae</taxon>
        <taxon>Streptophyta</taxon>
        <taxon>Embryophyta</taxon>
        <taxon>Tracheophyta</taxon>
        <taxon>Spermatophyta</taxon>
        <taxon>Magnoliopsida</taxon>
        <taxon>Liliopsida</taxon>
        <taxon>Asparagales</taxon>
        <taxon>Orchidaceae</taxon>
        <taxon>Orchidoideae</taxon>
        <taxon>Orchideae</taxon>
        <taxon>Orchidinae</taxon>
        <taxon>Platanthera</taxon>
    </lineage>
</organism>
<accession>A0ABR2MPD0</accession>
<evidence type="ECO:0000313" key="1">
    <source>
        <dbReference type="EMBL" id="KAK8966025.1"/>
    </source>
</evidence>
<sequence length="193" mass="21495">MVGISYVPRLLGDAPISSSTLPSLKMSPLDTPVILWSLTVSESTWHSPRFQLRVVCAYAKTEEEERRNRSSVFLISFIVEFLERKRRRVGKGLESSSSSSFFNTSREAARTASGILIFPFLPLTEAILPRCSRLLLAAEVPISWYQGQCGEEIRCRSPTLPVPKSIDGTGHYAAAVGFSFGDYTSHVRSKIDY</sequence>
<protein>
    <submittedName>
        <fullName evidence="1">Uncharacterized protein</fullName>
    </submittedName>
</protein>
<dbReference type="EMBL" id="JBBWWR010000005">
    <property type="protein sequence ID" value="KAK8966025.1"/>
    <property type="molecule type" value="Genomic_DNA"/>
</dbReference>
<proteinExistence type="predicted"/>
<comment type="caution">
    <text evidence="1">The sequence shown here is derived from an EMBL/GenBank/DDBJ whole genome shotgun (WGS) entry which is preliminary data.</text>
</comment>
<keyword evidence="2" id="KW-1185">Reference proteome</keyword>
<gene>
    <name evidence="1" type="ORF">KSP40_PGU008849</name>
</gene>
<reference evidence="1 2" key="1">
    <citation type="journal article" date="2022" name="Nat. Plants">
        <title>Genomes of leafy and leafless Platanthera orchids illuminate the evolution of mycoheterotrophy.</title>
        <authorList>
            <person name="Li M.H."/>
            <person name="Liu K.W."/>
            <person name="Li Z."/>
            <person name="Lu H.C."/>
            <person name="Ye Q.L."/>
            <person name="Zhang D."/>
            <person name="Wang J.Y."/>
            <person name="Li Y.F."/>
            <person name="Zhong Z.M."/>
            <person name="Liu X."/>
            <person name="Yu X."/>
            <person name="Liu D.K."/>
            <person name="Tu X.D."/>
            <person name="Liu B."/>
            <person name="Hao Y."/>
            <person name="Liao X.Y."/>
            <person name="Jiang Y.T."/>
            <person name="Sun W.H."/>
            <person name="Chen J."/>
            <person name="Chen Y.Q."/>
            <person name="Ai Y."/>
            <person name="Zhai J.W."/>
            <person name="Wu S.S."/>
            <person name="Zhou Z."/>
            <person name="Hsiao Y.Y."/>
            <person name="Wu W.L."/>
            <person name="Chen Y.Y."/>
            <person name="Lin Y.F."/>
            <person name="Hsu J.L."/>
            <person name="Li C.Y."/>
            <person name="Wang Z.W."/>
            <person name="Zhao X."/>
            <person name="Zhong W.Y."/>
            <person name="Ma X.K."/>
            <person name="Ma L."/>
            <person name="Huang J."/>
            <person name="Chen G.Z."/>
            <person name="Huang M.Z."/>
            <person name="Huang L."/>
            <person name="Peng D.H."/>
            <person name="Luo Y.B."/>
            <person name="Zou S.Q."/>
            <person name="Chen S.P."/>
            <person name="Lan S."/>
            <person name="Tsai W.C."/>
            <person name="Van de Peer Y."/>
            <person name="Liu Z.J."/>
        </authorList>
    </citation>
    <scope>NUCLEOTIDE SEQUENCE [LARGE SCALE GENOMIC DNA]</scope>
    <source>
        <strain evidence="1">Lor288</strain>
    </source>
</reference>
<dbReference type="Proteomes" id="UP001412067">
    <property type="component" value="Unassembled WGS sequence"/>
</dbReference>